<gene>
    <name evidence="2" type="ORF">E2C01_027061</name>
</gene>
<evidence type="ECO:0000256" key="1">
    <source>
        <dbReference type="SAM" id="MobiDB-lite"/>
    </source>
</evidence>
<name>A0A5B7EKY5_PORTR</name>
<keyword evidence="3" id="KW-1185">Reference proteome</keyword>
<dbReference type="AlphaFoldDB" id="A0A5B7EKY5"/>
<feature type="region of interest" description="Disordered" evidence="1">
    <location>
        <begin position="175"/>
        <end position="232"/>
    </location>
</feature>
<evidence type="ECO:0000313" key="2">
    <source>
        <dbReference type="EMBL" id="MPC33703.1"/>
    </source>
</evidence>
<evidence type="ECO:0000313" key="3">
    <source>
        <dbReference type="Proteomes" id="UP000324222"/>
    </source>
</evidence>
<reference evidence="2 3" key="1">
    <citation type="submission" date="2019-05" db="EMBL/GenBank/DDBJ databases">
        <title>Another draft genome of Portunus trituberculatus and its Hox gene families provides insights of decapod evolution.</title>
        <authorList>
            <person name="Jeong J.-H."/>
            <person name="Song I."/>
            <person name="Kim S."/>
            <person name="Choi T."/>
            <person name="Kim D."/>
            <person name="Ryu S."/>
            <person name="Kim W."/>
        </authorList>
    </citation>
    <scope>NUCLEOTIDE SEQUENCE [LARGE SCALE GENOMIC DNA]</scope>
    <source>
        <tissue evidence="2">Muscle</tissue>
    </source>
</reference>
<organism evidence="2 3">
    <name type="scientific">Portunus trituberculatus</name>
    <name type="common">Swimming crab</name>
    <name type="synonym">Neptunus trituberculatus</name>
    <dbReference type="NCBI Taxonomy" id="210409"/>
    <lineage>
        <taxon>Eukaryota</taxon>
        <taxon>Metazoa</taxon>
        <taxon>Ecdysozoa</taxon>
        <taxon>Arthropoda</taxon>
        <taxon>Crustacea</taxon>
        <taxon>Multicrustacea</taxon>
        <taxon>Malacostraca</taxon>
        <taxon>Eumalacostraca</taxon>
        <taxon>Eucarida</taxon>
        <taxon>Decapoda</taxon>
        <taxon>Pleocyemata</taxon>
        <taxon>Brachyura</taxon>
        <taxon>Eubrachyura</taxon>
        <taxon>Portunoidea</taxon>
        <taxon>Portunidae</taxon>
        <taxon>Portuninae</taxon>
        <taxon>Portunus</taxon>
    </lineage>
</organism>
<sequence>MLELNCSRSLPFGDSSIWAFSFASSTSAGATDWVTGSRRGQEGCWVGWGEEGEEVAAPPPSPCMETCREHSPLMKSLSCRAKENTLLCPENTWLKIRSERSRILQLQEQCDQAGHAGFTGELKKTAQHTNYAVTSSWTDTILDTSERERQAPCCRECGGVGEWEACPGVLGSGEVERPPSACAPSDTPPESSPSEEEAPPRPSRLTGLAHESWGDNKSAGDSVHQNIIPMTK</sequence>
<accession>A0A5B7EKY5</accession>
<proteinExistence type="predicted"/>
<comment type="caution">
    <text evidence="2">The sequence shown here is derived from an EMBL/GenBank/DDBJ whole genome shotgun (WGS) entry which is preliminary data.</text>
</comment>
<dbReference type="EMBL" id="VSRR010002886">
    <property type="protein sequence ID" value="MPC33703.1"/>
    <property type="molecule type" value="Genomic_DNA"/>
</dbReference>
<dbReference type="Proteomes" id="UP000324222">
    <property type="component" value="Unassembled WGS sequence"/>
</dbReference>
<protein>
    <submittedName>
        <fullName evidence="2">Uncharacterized protein</fullName>
    </submittedName>
</protein>